<dbReference type="RefSeq" id="WP_049992391.1">
    <property type="nucleotide sequence ID" value="NZ_CP031310.1"/>
</dbReference>
<feature type="compositionally biased region" description="Low complexity" evidence="1">
    <location>
        <begin position="418"/>
        <end position="436"/>
    </location>
</feature>
<proteinExistence type="predicted"/>
<organism evidence="3 4">
    <name type="scientific">Halapricum salinum</name>
    <dbReference type="NCBI Taxonomy" id="1457250"/>
    <lineage>
        <taxon>Archaea</taxon>
        <taxon>Methanobacteriati</taxon>
        <taxon>Methanobacteriota</taxon>
        <taxon>Stenosarchaea group</taxon>
        <taxon>Halobacteria</taxon>
        <taxon>Halobacteriales</taxon>
        <taxon>Haloarculaceae</taxon>
        <taxon>Halapricum</taxon>
    </lineage>
</organism>
<dbReference type="EMBL" id="CP031310">
    <property type="protein sequence ID" value="QCC52062.1"/>
    <property type="molecule type" value="Genomic_DNA"/>
</dbReference>
<dbReference type="KEGG" id="hsn:DV733_12875"/>
<feature type="transmembrane region" description="Helical" evidence="2">
    <location>
        <begin position="297"/>
        <end position="315"/>
    </location>
</feature>
<gene>
    <name evidence="3" type="ORF">DV733_12875</name>
</gene>
<dbReference type="OrthoDB" id="239360at2157"/>
<evidence type="ECO:0000313" key="3">
    <source>
        <dbReference type="EMBL" id="QCC52062.1"/>
    </source>
</evidence>
<feature type="region of interest" description="Disordered" evidence="1">
    <location>
        <begin position="417"/>
        <end position="618"/>
    </location>
</feature>
<dbReference type="GeneID" id="39848769"/>
<feature type="compositionally biased region" description="Polar residues" evidence="1">
    <location>
        <begin position="462"/>
        <end position="480"/>
    </location>
</feature>
<protein>
    <submittedName>
        <fullName evidence="3">Uncharacterized protein</fullName>
    </submittedName>
</protein>
<feature type="compositionally biased region" description="Polar residues" evidence="1">
    <location>
        <begin position="542"/>
        <end position="569"/>
    </location>
</feature>
<feature type="transmembrane region" description="Helical" evidence="2">
    <location>
        <begin position="381"/>
        <end position="401"/>
    </location>
</feature>
<keyword evidence="2" id="KW-1133">Transmembrane helix</keyword>
<keyword evidence="2" id="KW-0472">Membrane</keyword>
<keyword evidence="4" id="KW-1185">Reference proteome</keyword>
<feature type="region of interest" description="Disordered" evidence="1">
    <location>
        <begin position="190"/>
        <end position="215"/>
    </location>
</feature>
<name>A0A4D6HG96_9EURY</name>
<feature type="transmembrane region" description="Helical" evidence="2">
    <location>
        <begin position="327"/>
        <end position="351"/>
    </location>
</feature>
<evidence type="ECO:0000313" key="4">
    <source>
        <dbReference type="Proteomes" id="UP000296706"/>
    </source>
</evidence>
<evidence type="ECO:0000256" key="2">
    <source>
        <dbReference type="SAM" id="Phobius"/>
    </source>
</evidence>
<feature type="compositionally biased region" description="Low complexity" evidence="1">
    <location>
        <begin position="485"/>
        <end position="507"/>
    </location>
</feature>
<reference evidence="3 4" key="1">
    <citation type="journal article" date="2019" name="Nat. Commun.">
        <title>A new type of DNA phosphorothioation-based antiviral system in archaea.</title>
        <authorList>
            <person name="Xiong L."/>
            <person name="Liu S."/>
            <person name="Chen S."/>
            <person name="Xiao Y."/>
            <person name="Zhu B."/>
            <person name="Gao Y."/>
            <person name="Zhang Y."/>
            <person name="Chen B."/>
            <person name="Luo J."/>
            <person name="Deng Z."/>
            <person name="Chen X."/>
            <person name="Wang L."/>
            <person name="Chen S."/>
        </authorList>
    </citation>
    <scope>NUCLEOTIDE SEQUENCE [LARGE SCALE GENOMIC DNA]</scope>
    <source>
        <strain evidence="3 4">CBA1105</strain>
    </source>
</reference>
<feature type="compositionally biased region" description="Basic and acidic residues" evidence="1">
    <location>
        <begin position="190"/>
        <end position="203"/>
    </location>
</feature>
<feature type="compositionally biased region" description="Basic and acidic residues" evidence="1">
    <location>
        <begin position="585"/>
        <end position="598"/>
    </location>
</feature>
<evidence type="ECO:0000256" key="1">
    <source>
        <dbReference type="SAM" id="MobiDB-lite"/>
    </source>
</evidence>
<accession>A0A4D6HG96</accession>
<feature type="compositionally biased region" description="Low complexity" evidence="1">
    <location>
        <begin position="527"/>
        <end position="541"/>
    </location>
</feature>
<keyword evidence="2" id="KW-0812">Transmembrane</keyword>
<dbReference type="Proteomes" id="UP000296706">
    <property type="component" value="Chromosome"/>
</dbReference>
<sequence length="618" mass="65827">MSSRLAIAGVAMLLLLTVGAANVVITAERTALNEEYVSNTLESEGVYESMTDEAQATIQSEIESFSPENSQQVPDGVDFADLDARALAERSVPESYVRSQANGNIDRVFAYLHGERSEPGIRIDTDPLAANVSDAVSEQVQAVDPAGLLNDASFTIEGYEVDGSLAQELYQSRARYQAYRSDIRARTSAAEREEINSEAKSEASARAQQATGQYDQQITQGTTTIQEAVIDGLTDDDMTYEEFRDAYDAGRAQIAAGAGQAAANEIDNQVSTSDLLDPELESTLQDTRGYVQTIDTLQVALPLAALVLIALLYGITRAWQPTANATGKVFVIAGAVALVAVLVQSALLGIVEDRVGSELQTNDVVGMDLVTSFVEGIFETLTVQSSVLVVFGLVLLGVVYADENGHLDGVKRSLGVEPSAAGGAAGPAPSRARQQQGTHQPPRKQSDPRPRQPTGRSVARQGPQNHRPQSEQPSENTPQHKQPDDQQSGPPQDDQQSGPPQDDQQSGAPQEGSQTAPSRDERNSARDQQPSAESSAPSQDETQSAPSQGDQSRQGQPTDVSQDANSSGESHPEQGQDATQSQPPTDERGDDASDRDDTGSTASGSLDAWETTDESEDE</sequence>
<dbReference type="AlphaFoldDB" id="A0A4D6HG96"/>